<evidence type="ECO:0000313" key="5">
    <source>
        <dbReference type="EMBL" id="MFH4979505.1"/>
    </source>
</evidence>
<evidence type="ECO:0000256" key="1">
    <source>
        <dbReference type="ARBA" id="ARBA00004123"/>
    </source>
</evidence>
<comment type="subcellular location">
    <subcellularLocation>
        <location evidence="1">Nucleus</location>
    </subcellularLocation>
</comment>
<evidence type="ECO:0000256" key="2">
    <source>
        <dbReference type="ARBA" id="ARBA00005892"/>
    </source>
</evidence>
<sequence length="704" mass="79966">MWLKYRNLYEIIVKYANSNGTDETSKDIVDVLTKNRSVLLSVLKNLGRSSSHRAQLDNIGGSVKLESGQSVKVDQALRSESIIISDLFNCDELDALELVLSGELQLQNFGFLTRGLCAIICYYDAHRFLSASVKALIEMKISEDIQKSKELDAFLEQFCSDPQLPRRLIEVLRTVNTQTEFQNLHQPQVNGLGGPKHQRMLREMIDETLSNCTSALFSLCSSWRKDFVPPFMRDLFAPLKAIQPSVVFQNSHLSLWTALLILISPHNIQHLRCAKEILEAFCKEVFSSEWSDQCVAASLQLACVVTFNWLNVHQAVHEVLGDFSLSEDEFLERAIGSLCFVFIRKCIITSPGFRSNVVFFDVVDALLKNFIAHFPSKLVLLQRVCEEELLYTEELLAKGELYWPKCHFEAFLHCIGDLYDDESERTILLSSQFTSVTSEELVKFIKNGRNLYAPVLHVAFLDMAKNLCKTRDNAEFFYQLVSSFPSVKGSDERTLNIHHFWKALREYLLLFQRRRTSVSNVLRPFTAHPDSSHLQINQSELAGLIAWVQFCERIAIHDPNARLHFVENSLWACTETVVGLLVCSVPLVLKGSLYRFLAAVAKDEQSAVHIWSSLSANGVLSQSPNGKLTGIQEELDDRECSLKRYDSSLGFLALMKELLLHLSSSSDALHLQLYLQFISKSIICQFGNRSYENVQQMASFLPLF</sequence>
<evidence type="ECO:0000256" key="3">
    <source>
        <dbReference type="ARBA" id="ARBA00022448"/>
    </source>
</evidence>
<dbReference type="Proteomes" id="UP001608902">
    <property type="component" value="Unassembled WGS sequence"/>
</dbReference>
<protein>
    <submittedName>
        <fullName evidence="5">Uncharacterized protein</fullName>
    </submittedName>
</protein>
<organism evidence="5 6">
    <name type="scientific">Gnathostoma spinigerum</name>
    <dbReference type="NCBI Taxonomy" id="75299"/>
    <lineage>
        <taxon>Eukaryota</taxon>
        <taxon>Metazoa</taxon>
        <taxon>Ecdysozoa</taxon>
        <taxon>Nematoda</taxon>
        <taxon>Chromadorea</taxon>
        <taxon>Rhabditida</taxon>
        <taxon>Spirurina</taxon>
        <taxon>Gnathostomatomorpha</taxon>
        <taxon>Gnathostomatoidea</taxon>
        <taxon>Gnathostomatidae</taxon>
        <taxon>Gnathostoma</taxon>
    </lineage>
</organism>
<dbReference type="EMBL" id="JBGFUD010004271">
    <property type="protein sequence ID" value="MFH4979505.1"/>
    <property type="molecule type" value="Genomic_DNA"/>
</dbReference>
<comment type="caution">
    <text evidence="5">The sequence shown here is derived from an EMBL/GenBank/DDBJ whole genome shotgun (WGS) entry which is preliminary data.</text>
</comment>
<comment type="similarity">
    <text evidence="2">Belongs to the NUP186/NUP192/NUP205 family.</text>
</comment>
<proteinExistence type="inferred from homology"/>
<keyword evidence="4" id="KW-0539">Nucleus</keyword>
<dbReference type="Pfam" id="PF11894">
    <property type="entry name" value="Nup192"/>
    <property type="match status" value="1"/>
</dbReference>
<gene>
    <name evidence="5" type="ORF">AB6A40_006214</name>
</gene>
<keyword evidence="3" id="KW-0813">Transport</keyword>
<evidence type="ECO:0000256" key="4">
    <source>
        <dbReference type="ARBA" id="ARBA00023242"/>
    </source>
</evidence>
<dbReference type="PANTHER" id="PTHR31344">
    <property type="entry name" value="NUCLEAR PORE COMPLEX PROTEIN NUP205"/>
    <property type="match status" value="1"/>
</dbReference>
<evidence type="ECO:0000313" key="6">
    <source>
        <dbReference type="Proteomes" id="UP001608902"/>
    </source>
</evidence>
<keyword evidence="6" id="KW-1185">Reference proteome</keyword>
<dbReference type="GO" id="GO:0005634">
    <property type="term" value="C:nucleus"/>
    <property type="evidence" value="ECO:0007669"/>
    <property type="project" value="UniProtKB-SubCell"/>
</dbReference>
<dbReference type="InterPro" id="IPR021827">
    <property type="entry name" value="Nup186/Nup192/Nup205"/>
</dbReference>
<name>A0ABD6EHP7_9BILA</name>
<dbReference type="PANTHER" id="PTHR31344:SF0">
    <property type="entry name" value="NUCLEAR PORE COMPLEX PROTEIN NUP205"/>
    <property type="match status" value="1"/>
</dbReference>
<accession>A0ABD6EHP7</accession>
<dbReference type="AlphaFoldDB" id="A0ABD6EHP7"/>
<reference evidence="5 6" key="1">
    <citation type="submission" date="2024-08" db="EMBL/GenBank/DDBJ databases">
        <title>Gnathostoma spinigerum genome.</title>
        <authorList>
            <person name="Gonzalez-Bertolin B."/>
            <person name="Monzon S."/>
            <person name="Zaballos A."/>
            <person name="Jimenez P."/>
            <person name="Dekumyoy P."/>
            <person name="Varona S."/>
            <person name="Cuesta I."/>
            <person name="Sumanam S."/>
            <person name="Adisakwattana P."/>
            <person name="Gasser R.B."/>
            <person name="Hernandez-Gonzalez A."/>
            <person name="Young N.D."/>
            <person name="Perteguer M.J."/>
        </authorList>
    </citation>
    <scope>NUCLEOTIDE SEQUENCE [LARGE SCALE GENOMIC DNA]</scope>
    <source>
        <strain evidence="5">AL3</strain>
        <tissue evidence="5">Liver</tissue>
    </source>
</reference>